<proteinExistence type="predicted"/>
<evidence type="ECO:0000313" key="3">
    <source>
        <dbReference type="Proteomes" id="UP000092607"/>
    </source>
</evidence>
<organism evidence="1 3">
    <name type="scientific">Moraxella lacunata</name>
    <dbReference type="NCBI Taxonomy" id="477"/>
    <lineage>
        <taxon>Bacteria</taxon>
        <taxon>Pseudomonadati</taxon>
        <taxon>Pseudomonadota</taxon>
        <taxon>Gammaproteobacteria</taxon>
        <taxon>Moraxellales</taxon>
        <taxon>Moraxellaceae</taxon>
        <taxon>Moraxella</taxon>
    </lineage>
</organism>
<protein>
    <recommendedName>
        <fullName evidence="5">Deacetylase sirtuin-type domain-containing protein</fullName>
    </recommendedName>
</protein>
<reference evidence="1 3" key="1">
    <citation type="submission" date="2016-06" db="EMBL/GenBank/DDBJ databases">
        <title>Draft genome of Moraxella lacunata CCUG 57757A.</title>
        <authorList>
            <person name="Salva-Serra F."/>
            <person name="Engstrom-Jakobsson H."/>
            <person name="Thorell K."/>
            <person name="Gonzales-Siles L."/>
            <person name="Karlsson R."/>
            <person name="Boulund F."/>
            <person name="Engstrand L."/>
            <person name="Kristiansson E."/>
            <person name="Moore E."/>
        </authorList>
    </citation>
    <scope>NUCLEOTIDE SEQUENCE [LARGE SCALE GENOMIC DNA]</scope>
    <source>
        <strain evidence="1 3">CCUG 57757A</strain>
    </source>
</reference>
<accession>A0A1B8PZN4</accession>
<evidence type="ECO:0000313" key="2">
    <source>
        <dbReference type="EMBL" id="OPH35912.1"/>
    </source>
</evidence>
<sequence length="91" mass="10344">MRHLIWLGGWQSYRTDEQETRLHEFLTTHQNPVVIEIGAGTAIPTVRRFGDGFAPRLIRINLREPTTPQGGIELGMTGMNGLDEIWRALCE</sequence>
<dbReference type="GeneID" id="302271181"/>
<dbReference type="EMBL" id="MXAN01000055">
    <property type="protein sequence ID" value="OPH35912.1"/>
    <property type="molecule type" value="Genomic_DNA"/>
</dbReference>
<evidence type="ECO:0000313" key="1">
    <source>
        <dbReference type="EMBL" id="OBX61865.1"/>
    </source>
</evidence>
<evidence type="ECO:0008006" key="5">
    <source>
        <dbReference type="Google" id="ProtNLM"/>
    </source>
</evidence>
<reference evidence="4" key="2">
    <citation type="submission" date="2017-03" db="EMBL/GenBank/DDBJ databases">
        <title>Draft genome sequence of Moraxella equi CCUG 4950T type strain.</title>
        <authorList>
            <person name="Salva-Serra F."/>
            <person name="Engstrom-Jakobsson H."/>
            <person name="Thorell K."/>
            <person name="Jaen-Luchoro D."/>
            <person name="Gonzales-Siles L."/>
            <person name="Karlsson R."/>
            <person name="Yazdan S."/>
            <person name="Boulund F."/>
            <person name="Johnning A."/>
            <person name="Engstrand L."/>
            <person name="Kristiansson E."/>
            <person name="Moore E."/>
        </authorList>
    </citation>
    <scope>NUCLEOTIDE SEQUENCE [LARGE SCALE GENOMIC DNA]</scope>
    <source>
        <strain evidence="4">CCUG 4441</strain>
    </source>
</reference>
<dbReference type="AlphaFoldDB" id="A0A1B8PZN4"/>
<dbReference type="Proteomes" id="UP000191025">
    <property type="component" value="Unassembled WGS sequence"/>
</dbReference>
<gene>
    <name evidence="1" type="ORF">A9309_07515</name>
    <name evidence="2" type="ORF">B5J94_08130</name>
</gene>
<reference evidence="2" key="3">
    <citation type="submission" date="2017-03" db="EMBL/GenBank/DDBJ databases">
        <authorList>
            <person name="Afonso C.L."/>
            <person name="Miller P.J."/>
            <person name="Scott M.A."/>
            <person name="Spackman E."/>
            <person name="Goraichik I."/>
            <person name="Dimitrov K.M."/>
            <person name="Suarez D.L."/>
            <person name="Swayne D.E."/>
        </authorList>
    </citation>
    <scope>NUCLEOTIDE SEQUENCE</scope>
    <source>
        <strain evidence="2">CCUG 4441</strain>
    </source>
</reference>
<evidence type="ECO:0000313" key="4">
    <source>
        <dbReference type="Proteomes" id="UP000191025"/>
    </source>
</evidence>
<comment type="caution">
    <text evidence="1">The sequence shown here is derived from an EMBL/GenBank/DDBJ whole genome shotgun (WGS) entry which is preliminary data.</text>
</comment>
<dbReference type="Proteomes" id="UP000092607">
    <property type="component" value="Unassembled WGS sequence"/>
</dbReference>
<dbReference type="RefSeq" id="WP_062499670.1">
    <property type="nucleotide sequence ID" value="NZ_JBPAGO010000002.1"/>
</dbReference>
<dbReference type="EMBL" id="LZMS01000060">
    <property type="protein sequence ID" value="OBX61865.1"/>
    <property type="molecule type" value="Genomic_DNA"/>
</dbReference>
<name>A0A1B8PZN4_MORLA</name>